<dbReference type="PANTHER" id="PTHR46035:SF1">
    <property type="entry name" value="TETRATRICOPEPTIDE REPEAT PROTEIN 4"/>
    <property type="match status" value="1"/>
</dbReference>
<organism evidence="6">
    <name type="scientific">Kwoniella bestiolae CBS 10118</name>
    <dbReference type="NCBI Taxonomy" id="1296100"/>
    <lineage>
        <taxon>Eukaryota</taxon>
        <taxon>Fungi</taxon>
        <taxon>Dikarya</taxon>
        <taxon>Basidiomycota</taxon>
        <taxon>Agaricomycotina</taxon>
        <taxon>Tremellomycetes</taxon>
        <taxon>Tremellales</taxon>
        <taxon>Cryptococcaceae</taxon>
        <taxon>Kwoniella</taxon>
    </lineage>
</organism>
<dbReference type="GeneID" id="30205061"/>
<accession>A0A1B9GDS7</accession>
<evidence type="ECO:0000256" key="4">
    <source>
        <dbReference type="PROSITE-ProRule" id="PRU00339"/>
    </source>
</evidence>
<dbReference type="InterPro" id="IPR044059">
    <property type="entry name" value="Csn1/TTC4_wheel"/>
</dbReference>
<dbReference type="RefSeq" id="XP_019050236.1">
    <property type="nucleotide sequence ID" value="XM_019187358.1"/>
</dbReference>
<proteinExistence type="inferred from homology"/>
<reference evidence="6" key="1">
    <citation type="submission" date="2013-07" db="EMBL/GenBank/DDBJ databases">
        <title>The Genome Sequence of Cryptococcus bestiolae CBS10118.</title>
        <authorList>
            <consortium name="The Broad Institute Genome Sequencing Platform"/>
            <person name="Cuomo C."/>
            <person name="Litvintseva A."/>
            <person name="Chen Y."/>
            <person name="Heitman J."/>
            <person name="Sun S."/>
            <person name="Springer D."/>
            <person name="Dromer F."/>
            <person name="Young S.K."/>
            <person name="Zeng Q."/>
            <person name="Gargeya S."/>
            <person name="Fitzgerald M."/>
            <person name="Abouelleil A."/>
            <person name="Alvarado L."/>
            <person name="Berlin A.M."/>
            <person name="Chapman S.B."/>
            <person name="Dewar J."/>
            <person name="Goldberg J."/>
            <person name="Griggs A."/>
            <person name="Gujja S."/>
            <person name="Hansen M."/>
            <person name="Howarth C."/>
            <person name="Imamovic A."/>
            <person name="Larimer J."/>
            <person name="McCowan C."/>
            <person name="Murphy C."/>
            <person name="Pearson M."/>
            <person name="Priest M."/>
            <person name="Roberts A."/>
            <person name="Saif S."/>
            <person name="Shea T."/>
            <person name="Sykes S."/>
            <person name="Wortman J."/>
            <person name="Nusbaum C."/>
            <person name="Birren B."/>
        </authorList>
    </citation>
    <scope>NUCLEOTIDE SEQUENCE [LARGE SCALE GENOMIC DNA]</scope>
    <source>
        <strain evidence="6">CBS 10118</strain>
    </source>
</reference>
<dbReference type="EMBL" id="CP144541">
    <property type="protein sequence ID" value="WVW80005.1"/>
    <property type="molecule type" value="Genomic_DNA"/>
</dbReference>
<evidence type="ECO:0000313" key="8">
    <source>
        <dbReference type="Proteomes" id="UP000092730"/>
    </source>
</evidence>
<reference evidence="7" key="2">
    <citation type="submission" date="2013-07" db="EMBL/GenBank/DDBJ databases">
        <authorList>
            <consortium name="The Broad Institute Genome Sequencing Platform"/>
            <person name="Cuomo C."/>
            <person name="Litvintseva A."/>
            <person name="Chen Y."/>
            <person name="Heitman J."/>
            <person name="Sun S."/>
            <person name="Springer D."/>
            <person name="Dromer F."/>
            <person name="Young S.K."/>
            <person name="Zeng Q."/>
            <person name="Gargeya S."/>
            <person name="Fitzgerald M."/>
            <person name="Abouelleil A."/>
            <person name="Alvarado L."/>
            <person name="Berlin A.M."/>
            <person name="Chapman S.B."/>
            <person name="Dewar J."/>
            <person name="Goldberg J."/>
            <person name="Griggs A."/>
            <person name="Gujja S."/>
            <person name="Hansen M."/>
            <person name="Howarth C."/>
            <person name="Imamovic A."/>
            <person name="Larimer J."/>
            <person name="McCowan C."/>
            <person name="Murphy C."/>
            <person name="Pearson M."/>
            <person name="Priest M."/>
            <person name="Roberts A."/>
            <person name="Saif S."/>
            <person name="Shea T."/>
            <person name="Sykes S."/>
            <person name="Wortman J."/>
            <person name="Nusbaum C."/>
            <person name="Birren B."/>
        </authorList>
    </citation>
    <scope>NUCLEOTIDE SEQUENCE</scope>
    <source>
        <strain evidence="7">CBS 10118</strain>
    </source>
</reference>
<dbReference type="GO" id="GO:0030544">
    <property type="term" value="F:Hsp70 protein binding"/>
    <property type="evidence" value="ECO:0007669"/>
    <property type="project" value="TreeGrafter"/>
</dbReference>
<keyword evidence="2 4" id="KW-0802">TPR repeat</keyword>
<dbReference type="Pfam" id="PF18972">
    <property type="entry name" value="Wheel"/>
    <property type="match status" value="1"/>
</dbReference>
<dbReference type="InterPro" id="IPR019734">
    <property type="entry name" value="TPR_rpt"/>
</dbReference>
<dbReference type="GO" id="GO:0006457">
    <property type="term" value="P:protein folding"/>
    <property type="evidence" value="ECO:0007669"/>
    <property type="project" value="TreeGrafter"/>
</dbReference>
<keyword evidence="8" id="KW-1185">Reference proteome</keyword>
<dbReference type="OrthoDB" id="1724687at2759"/>
<dbReference type="GO" id="GO:0005634">
    <property type="term" value="C:nucleus"/>
    <property type="evidence" value="ECO:0007669"/>
    <property type="project" value="TreeGrafter"/>
</dbReference>
<dbReference type="GO" id="GO:0051879">
    <property type="term" value="F:Hsp90 protein binding"/>
    <property type="evidence" value="ECO:0007669"/>
    <property type="project" value="InterPro"/>
</dbReference>
<comment type="similarity">
    <text evidence="3">Belongs to the TTC4 family.</text>
</comment>
<dbReference type="EMBL" id="KI894018">
    <property type="protein sequence ID" value="OCF29166.1"/>
    <property type="molecule type" value="Genomic_DNA"/>
</dbReference>
<evidence type="ECO:0000313" key="7">
    <source>
        <dbReference type="EMBL" id="WVW80005.1"/>
    </source>
</evidence>
<evidence type="ECO:0000259" key="5">
    <source>
        <dbReference type="Pfam" id="PF18972"/>
    </source>
</evidence>
<dbReference type="STRING" id="1296100.A0A1B9GDS7"/>
<evidence type="ECO:0000256" key="3">
    <source>
        <dbReference type="ARBA" id="ARBA00023602"/>
    </source>
</evidence>
<feature type="domain" description="Cns1/TTC4 wheel" evidence="5">
    <location>
        <begin position="277"/>
        <end position="408"/>
    </location>
</feature>
<dbReference type="VEuPathDB" id="FungiDB:I302_00662"/>
<dbReference type="PANTHER" id="PTHR46035">
    <property type="entry name" value="TETRATRICOPEPTIDE REPEAT PROTEIN 4"/>
    <property type="match status" value="1"/>
</dbReference>
<keyword evidence="1" id="KW-0677">Repeat</keyword>
<evidence type="ECO:0000256" key="2">
    <source>
        <dbReference type="ARBA" id="ARBA00022803"/>
    </source>
</evidence>
<feature type="repeat" description="TPR" evidence="4">
    <location>
        <begin position="82"/>
        <end position="115"/>
    </location>
</feature>
<dbReference type="PROSITE" id="PS50005">
    <property type="entry name" value="TPR"/>
    <property type="match status" value="1"/>
</dbReference>
<evidence type="ECO:0000313" key="6">
    <source>
        <dbReference type="EMBL" id="OCF29166.1"/>
    </source>
</evidence>
<dbReference type="Proteomes" id="UP000092730">
    <property type="component" value="Chromosome 1"/>
</dbReference>
<dbReference type="AlphaFoldDB" id="A0A1B9GDS7"/>
<protein>
    <recommendedName>
        <fullName evidence="5">Cns1/TTC4 wheel domain-containing protein</fullName>
    </recommendedName>
</protein>
<name>A0A1B9GDS7_9TREE</name>
<dbReference type="InterPro" id="IPR011990">
    <property type="entry name" value="TPR-like_helical_dom_sf"/>
</dbReference>
<evidence type="ECO:0000256" key="1">
    <source>
        <dbReference type="ARBA" id="ARBA00022737"/>
    </source>
</evidence>
<dbReference type="KEGG" id="kbi:30205061"/>
<dbReference type="Gene3D" id="1.25.40.10">
    <property type="entry name" value="Tetratricopeptide repeat domain"/>
    <property type="match status" value="1"/>
</dbReference>
<gene>
    <name evidence="6" type="ORF">I302_00662</name>
    <name evidence="7" type="ORF">I302_101978</name>
</gene>
<dbReference type="GO" id="GO:0005829">
    <property type="term" value="C:cytosol"/>
    <property type="evidence" value="ECO:0007669"/>
    <property type="project" value="TreeGrafter"/>
</dbReference>
<dbReference type="SUPFAM" id="SSF48452">
    <property type="entry name" value="TPR-like"/>
    <property type="match status" value="1"/>
</dbReference>
<sequence length="415" mass="47095">MSKQDDLLDTLLSSYSTTSASNSVNGPGIGPEKKKEYGYQDFENLLESTPIFMNQTPKDGETNDVLEALRTLVFEGEGDDVATNFKNHGNELHLQKSYSEAIKAYTQGLDSHPKDLKLKITLLNNRAQSNLLLKNHSSVLKDVGTIIALYTAEKLPSDKALIKAMYRVTNSLIALERWREALDVISRAKGELQNGKIPGEDISLWDGLEEKVQKGQQREVERANRIRREKITKITLEKAVIQRGLINVKTPSPPDNSPPVLFDPSEYDQSNYAETLSPETPLIFPVFLLYPQYGQSDFITAFQENTSFIDQLNMMFPQSPTQVNIPPAKWDEKKEYYVDNLVIYVETREKRLLKVGKELTLREIIRKAQRGEDKEKGLTKDGVVLKDGLLSFVVLPKGEVEKRWIDEFKKSRDGK</sequence>
<reference evidence="6" key="3">
    <citation type="submission" date="2014-01" db="EMBL/GenBank/DDBJ databases">
        <title>Evolution of pathogenesis and genome organization in the Tremellales.</title>
        <authorList>
            <person name="Cuomo C."/>
            <person name="Litvintseva A."/>
            <person name="Heitman J."/>
            <person name="Chen Y."/>
            <person name="Sun S."/>
            <person name="Springer D."/>
            <person name="Dromer F."/>
            <person name="Young S."/>
            <person name="Zeng Q."/>
            <person name="Chapman S."/>
            <person name="Gujja S."/>
            <person name="Saif S."/>
            <person name="Birren B."/>
        </authorList>
    </citation>
    <scope>NUCLEOTIDE SEQUENCE</scope>
    <source>
        <strain evidence="6">CBS 10118</strain>
    </source>
</reference>
<reference evidence="7" key="4">
    <citation type="submission" date="2024-02" db="EMBL/GenBank/DDBJ databases">
        <title>Comparative genomics of Cryptococcus and Kwoniella reveals pathogenesis evolution and contrasting modes of karyotype evolution via chromosome fusion or intercentromeric recombination.</title>
        <authorList>
            <person name="Coelho M.A."/>
            <person name="David-Palma M."/>
            <person name="Shea T."/>
            <person name="Bowers K."/>
            <person name="McGinley-Smith S."/>
            <person name="Mohammad A.W."/>
            <person name="Gnirke A."/>
            <person name="Yurkov A.M."/>
            <person name="Nowrousian M."/>
            <person name="Sun S."/>
            <person name="Cuomo C.A."/>
            <person name="Heitman J."/>
        </authorList>
    </citation>
    <scope>NUCLEOTIDE SEQUENCE</scope>
    <source>
        <strain evidence="7">CBS 10118</strain>
    </source>
</reference>